<reference evidence="8 9" key="1">
    <citation type="submission" date="2018-06" db="EMBL/GenBank/DDBJ databases">
        <title>Noncontiguous genome sequence of Ruminococcaceae bacterium ASD2818.</title>
        <authorList>
            <person name="Chaplin A.V."/>
            <person name="Sokolova S.R."/>
            <person name="Kochetkova T.O."/>
            <person name="Goltsov A.Y."/>
            <person name="Trofimov D.Y."/>
            <person name="Efimov B.A."/>
        </authorList>
    </citation>
    <scope>NUCLEOTIDE SEQUENCE [LARGE SCALE GENOMIC DNA]</scope>
    <source>
        <strain evidence="8 9">ASD2818</strain>
    </source>
</reference>
<dbReference type="Proteomes" id="UP000249377">
    <property type="component" value="Unassembled WGS sequence"/>
</dbReference>
<evidence type="ECO:0000313" key="9">
    <source>
        <dbReference type="Proteomes" id="UP000249377"/>
    </source>
</evidence>
<dbReference type="Pfam" id="PF00498">
    <property type="entry name" value="FHA"/>
    <property type="match status" value="1"/>
</dbReference>
<keyword evidence="1" id="KW-0677">Repeat</keyword>
<dbReference type="InterPro" id="IPR027417">
    <property type="entry name" value="P-loop_NTPase"/>
</dbReference>
<keyword evidence="5" id="KW-0472">Membrane</keyword>
<feature type="transmembrane region" description="Helical" evidence="5">
    <location>
        <begin position="250"/>
        <end position="272"/>
    </location>
</feature>
<evidence type="ECO:0000259" key="7">
    <source>
        <dbReference type="PROSITE" id="PS50901"/>
    </source>
</evidence>
<proteinExistence type="predicted"/>
<evidence type="ECO:0000256" key="4">
    <source>
        <dbReference type="PROSITE-ProRule" id="PRU00289"/>
    </source>
</evidence>
<comment type="caution">
    <text evidence="8">The sequence shown here is derived from an EMBL/GenBank/DDBJ whole genome shotgun (WGS) entry which is preliminary data.</text>
</comment>
<dbReference type="RefSeq" id="WP_112331592.1">
    <property type="nucleotide sequence ID" value="NZ_QLYR01000001.1"/>
</dbReference>
<evidence type="ECO:0000256" key="1">
    <source>
        <dbReference type="ARBA" id="ARBA00022737"/>
    </source>
</evidence>
<keyword evidence="5" id="KW-0812">Transmembrane</keyword>
<evidence type="ECO:0000256" key="2">
    <source>
        <dbReference type="ARBA" id="ARBA00022741"/>
    </source>
</evidence>
<dbReference type="Gene3D" id="3.40.50.300">
    <property type="entry name" value="P-loop containing nucleotide triphosphate hydrolases"/>
    <property type="match status" value="2"/>
</dbReference>
<dbReference type="SMART" id="SM00240">
    <property type="entry name" value="FHA"/>
    <property type="match status" value="1"/>
</dbReference>
<dbReference type="EMBL" id="QLYR01000001">
    <property type="protein sequence ID" value="RAQ30395.1"/>
    <property type="molecule type" value="Genomic_DNA"/>
</dbReference>
<name>A0A328UN95_9FIRM</name>
<evidence type="ECO:0000256" key="3">
    <source>
        <dbReference type="ARBA" id="ARBA00022840"/>
    </source>
</evidence>
<keyword evidence="2 4" id="KW-0547">Nucleotide-binding</keyword>
<dbReference type="InterPro" id="IPR000253">
    <property type="entry name" value="FHA_dom"/>
</dbReference>
<evidence type="ECO:0000259" key="6">
    <source>
        <dbReference type="PROSITE" id="PS50006"/>
    </source>
</evidence>
<evidence type="ECO:0000256" key="5">
    <source>
        <dbReference type="SAM" id="Phobius"/>
    </source>
</evidence>
<feature type="transmembrane region" description="Helical" evidence="5">
    <location>
        <begin position="284"/>
        <end position="304"/>
    </location>
</feature>
<dbReference type="PROSITE" id="PS50006">
    <property type="entry name" value="FHA_DOMAIN"/>
    <property type="match status" value="1"/>
</dbReference>
<dbReference type="PANTHER" id="PTHR22683">
    <property type="entry name" value="SPORULATION PROTEIN RELATED"/>
    <property type="match status" value="1"/>
</dbReference>
<dbReference type="GO" id="GO:0003677">
    <property type="term" value="F:DNA binding"/>
    <property type="evidence" value="ECO:0007669"/>
    <property type="project" value="InterPro"/>
</dbReference>
<feature type="domain" description="FHA" evidence="6">
    <location>
        <begin position="102"/>
        <end position="151"/>
    </location>
</feature>
<dbReference type="Pfam" id="PF01580">
    <property type="entry name" value="FtsK_SpoIIIE"/>
    <property type="match status" value="2"/>
</dbReference>
<organism evidence="8 9">
    <name type="scientific">Hydrogeniiclostridium mannosilyticum</name>
    <dbReference type="NCBI Taxonomy" id="2764322"/>
    <lineage>
        <taxon>Bacteria</taxon>
        <taxon>Bacillati</taxon>
        <taxon>Bacillota</taxon>
        <taxon>Clostridia</taxon>
        <taxon>Eubacteriales</taxon>
        <taxon>Acutalibacteraceae</taxon>
        <taxon>Hydrogeniiclostridium</taxon>
    </lineage>
</organism>
<keyword evidence="9" id="KW-1185">Reference proteome</keyword>
<keyword evidence="5" id="KW-1133">Transmembrane helix</keyword>
<accession>A0A328UN95</accession>
<protein>
    <submittedName>
        <fullName evidence="8">Type VII secretion protein EssC</fullName>
    </submittedName>
</protein>
<feature type="binding site" evidence="4">
    <location>
        <begin position="1037"/>
        <end position="1044"/>
    </location>
    <ligand>
        <name>ATP</name>
        <dbReference type="ChEBI" id="CHEBI:30616"/>
    </ligand>
</feature>
<dbReference type="PROSITE" id="PS50901">
    <property type="entry name" value="FTSK"/>
    <property type="match status" value="2"/>
</dbReference>
<dbReference type="CDD" id="cd00060">
    <property type="entry name" value="FHA"/>
    <property type="match status" value="1"/>
</dbReference>
<dbReference type="SUPFAM" id="SSF49879">
    <property type="entry name" value="SMAD/FHA domain"/>
    <property type="match status" value="1"/>
</dbReference>
<feature type="domain" description="FtsK" evidence="7">
    <location>
        <begin position="1020"/>
        <end position="1203"/>
    </location>
</feature>
<dbReference type="Gene3D" id="2.60.200.20">
    <property type="match status" value="1"/>
</dbReference>
<dbReference type="PANTHER" id="PTHR22683:SF1">
    <property type="entry name" value="TYPE VII SECRETION SYSTEM PROTEIN ESSC"/>
    <property type="match status" value="1"/>
</dbReference>
<dbReference type="SUPFAM" id="SSF52540">
    <property type="entry name" value="P-loop containing nucleoside triphosphate hydrolases"/>
    <property type="match status" value="2"/>
</dbReference>
<dbReference type="GO" id="GO:0005524">
    <property type="term" value="F:ATP binding"/>
    <property type="evidence" value="ECO:0007669"/>
    <property type="project" value="UniProtKB-UniRule"/>
</dbReference>
<keyword evidence="3 4" id="KW-0067">ATP-binding</keyword>
<dbReference type="InterPro" id="IPR008984">
    <property type="entry name" value="SMAD_FHA_dom_sf"/>
</dbReference>
<gene>
    <name evidence="8" type="primary">essC</name>
    <name evidence="8" type="ORF">DPQ25_02500</name>
</gene>
<dbReference type="InterPro" id="IPR002543">
    <property type="entry name" value="FtsK_dom"/>
</dbReference>
<dbReference type="InterPro" id="IPR023839">
    <property type="entry name" value="Firmicutes_EssC_C"/>
</dbReference>
<dbReference type="GO" id="GO:0016020">
    <property type="term" value="C:membrane"/>
    <property type="evidence" value="ECO:0007669"/>
    <property type="project" value="UniProtKB-SubCell"/>
</dbReference>
<dbReference type="NCBIfam" id="TIGR03928">
    <property type="entry name" value="T7_EssCb_Firm"/>
    <property type="match status" value="1"/>
</dbReference>
<evidence type="ECO:0000313" key="8">
    <source>
        <dbReference type="EMBL" id="RAQ30395.1"/>
    </source>
</evidence>
<dbReference type="InterPro" id="IPR050206">
    <property type="entry name" value="FtsK/SpoIIIE/SftA"/>
</dbReference>
<sequence length="1512" mass="168012">MLLTLVEQNKIATLTLPSRVSGRYSLGIVTVEGVSGSWLLRSGRKVHLDLAGNHSGTAALEDGGVYPLREAETGRKLLLFADPETDDRRVFSKFAVPLSFTVQVGRDAENDICYRLPYVSGRHARLEGRDGRMFIIDLGSANGTFVNGIRIDNREVFPGDIIYINGLKILPGKGFLAMNNPDGLVRCGGSLQPFIPETIPPLPEECEEEETQDYTGVFYRSPRFKRDVETARFTIDPPPSPPSRDTTPMMLVLGPSMTMGLVSLSTGFFTLYNVLNAGGSMLSAMPSLVMSVGMLLGTVLWPVLTKLFEKRSRRKKEAERRQKYRAYIEEMRRSIEEECVRQRTILGENIVTLEDCIDRIRSTRRNLWERTYRHNDFLMLRLGIGSLPMDAEFRFPEKKFTLEDDPLQRELYALCTGPHEIPFVPISLSLRDTPIVGIIGGREEACAYVRGLVLQISALHSYDEVKMVFLYEEKETAVWSFAKWLPHTWDAEQSVHFIASSSGDAREVSVLLEREFAARGASEGREDPIPWYVVFALDRRLGSQTELVRQILQEKECRGFSLVALYDELRFLPKECAKVVELHGQEALLYDQDDLYGRQLPFTPDIAMDASCRELAVKLGNTFLHTAASKKELPSMLTFLRMFGVGKAEHLNVLTRWKEHDPTRTLATEVGVDENGNLFTLDLHEKFHGPHGLVAGMTGSGKSEFIITYILSLAVNYHPNEVAFILIDYKGGGMAKAFERLPHTVGIITNLDGAAVNRSLVSIQSELKRRQAIFQSVSKRIGVSNIDIYKYQKLFREGTVAEPLQHLFIISDEFAELKTQQPDFMRELVSAARIGRSLGVHLILATQKPSGVVDDQIWSNSRFRVCLKVQEKSDSMDMLKRPDAAELTKTGRFYLQVGYNEVFELGQSAWAGAPYTPSDRPEAEKDRSVSILDGVGHVVRQASLQRKRSGAAKQLDTIVQYLAELATAEGIHARPMWMPPLEKMIVLDDLLNKYGAAASISGEGLTPVVGEADDPENQRQFPLTLPLSAEGNAVVYGAAGGGKTTFITTLLYGLLRTHSARTLHVYLLDFGSETLRAFVKAPQVGDVLFSYDTEKMQNFFKMLTEELEHRKRACAEFGGDLACYNRSSGKNLPYILTVIQNYAGFCETYEELEPQVALLSREGSKYGILFVITAVNSNAVRYRTLQNFRQLFVLQMNDSSDYSGILGSTGGVVPGRCKGRGLVKTDKVYEFQTASVSEGDTALTVRAFCEALAECSSGSRAPRVPILPERVTPAFVADAIDGEQLRYPVGVEKESLRTAVLALKSRPVHYVLSQSGCTAFMQALAEVTAGRRELRVTVLDGSGAIHAPGSAACHSSGEALNAAVVELFGELVHRHNTAKDIREQGGEPPVYEPRLYLVNGVNEVFSLLTEDGKDKLHVLLEKCEVPLAVFFVMAETAAGVSSFSFRPWFKKQAVFNTAVWVGDGISDQFQLKVRPGRQLYEHVGDEFGYLVEDGRPALIKLLATEEGGAEDA</sequence>
<feature type="domain" description="FtsK" evidence="7">
    <location>
        <begin position="676"/>
        <end position="876"/>
    </location>
</feature>
<feature type="binding site" evidence="4">
    <location>
        <begin position="696"/>
        <end position="703"/>
    </location>
    <ligand>
        <name>ATP</name>
        <dbReference type="ChEBI" id="CHEBI:30616"/>
    </ligand>
</feature>